<organism evidence="12 13">
    <name type="scientific">Lentisphaera profundi</name>
    <dbReference type="NCBI Taxonomy" id="1658616"/>
    <lineage>
        <taxon>Bacteria</taxon>
        <taxon>Pseudomonadati</taxon>
        <taxon>Lentisphaerota</taxon>
        <taxon>Lentisphaeria</taxon>
        <taxon>Lentisphaerales</taxon>
        <taxon>Lentisphaeraceae</taxon>
        <taxon>Lentisphaera</taxon>
    </lineage>
</organism>
<feature type="transmembrane region" description="Helical" evidence="11">
    <location>
        <begin position="223"/>
        <end position="241"/>
    </location>
</feature>
<name>A0ABY7W2G6_9BACT</name>
<comment type="function">
    <text evidence="9">Part of the binding-protein-dependent transport system for D-xylose. Probably responsible for the translocation of the substrate across the membrane.</text>
</comment>
<evidence type="ECO:0000256" key="1">
    <source>
        <dbReference type="ARBA" id="ARBA00004651"/>
    </source>
</evidence>
<proteinExistence type="predicted"/>
<accession>A0ABY7W2G6</accession>
<feature type="transmembrane region" description="Helical" evidence="11">
    <location>
        <begin position="157"/>
        <end position="179"/>
    </location>
</feature>
<evidence type="ECO:0000313" key="12">
    <source>
        <dbReference type="EMBL" id="WDE98473.1"/>
    </source>
</evidence>
<dbReference type="CDD" id="cd06579">
    <property type="entry name" value="TM_PBP1_transp_AraH_like"/>
    <property type="match status" value="1"/>
</dbReference>
<feature type="transmembrane region" description="Helical" evidence="11">
    <location>
        <begin position="326"/>
        <end position="348"/>
    </location>
</feature>
<dbReference type="Pfam" id="PF02653">
    <property type="entry name" value="BPD_transp_2"/>
    <property type="match status" value="1"/>
</dbReference>
<keyword evidence="2" id="KW-0813">Transport</keyword>
<feature type="transmembrane region" description="Helical" evidence="11">
    <location>
        <begin position="88"/>
        <end position="105"/>
    </location>
</feature>
<keyword evidence="5" id="KW-0762">Sugar transport</keyword>
<dbReference type="RefSeq" id="WP_274153344.1">
    <property type="nucleotide sequence ID" value="NZ_CP117812.1"/>
</dbReference>
<keyword evidence="6 11" id="KW-0812">Transmembrane</keyword>
<feature type="transmembrane region" description="Helical" evidence="11">
    <location>
        <begin position="300"/>
        <end position="319"/>
    </location>
</feature>
<dbReference type="PANTHER" id="PTHR32196:SF32">
    <property type="entry name" value="XYLOSE TRANSPORT SYSTEM PERMEASE PROTEIN XYLH"/>
    <property type="match status" value="1"/>
</dbReference>
<protein>
    <recommendedName>
        <fullName evidence="10">Xylose transport system permease protein XylH</fullName>
    </recommendedName>
</protein>
<feature type="transmembrane region" description="Helical" evidence="11">
    <location>
        <begin position="36"/>
        <end position="57"/>
    </location>
</feature>
<feature type="transmembrane region" description="Helical" evidence="11">
    <location>
        <begin position="200"/>
        <end position="217"/>
    </location>
</feature>
<feature type="transmembrane region" description="Helical" evidence="11">
    <location>
        <begin position="117"/>
        <end position="137"/>
    </location>
</feature>
<keyword evidence="7 11" id="KW-1133">Transmembrane helix</keyword>
<dbReference type="InterPro" id="IPR001851">
    <property type="entry name" value="ABC_transp_permease"/>
</dbReference>
<comment type="subcellular location">
    <subcellularLocation>
        <location evidence="1">Cell membrane</location>
        <topology evidence="1">Multi-pass membrane protein</topology>
    </subcellularLocation>
</comment>
<feature type="transmembrane region" description="Helical" evidence="11">
    <location>
        <begin position="354"/>
        <end position="372"/>
    </location>
</feature>
<evidence type="ECO:0000256" key="9">
    <source>
        <dbReference type="ARBA" id="ARBA00035611"/>
    </source>
</evidence>
<reference evidence="12 13" key="1">
    <citation type="submission" date="2023-02" db="EMBL/GenBank/DDBJ databases">
        <title>Genome sequence of Lentisphaera profundi SAORIC-696.</title>
        <authorList>
            <person name="Kim e."/>
            <person name="Cho J.-C."/>
            <person name="Choi A."/>
            <person name="Kang I."/>
        </authorList>
    </citation>
    <scope>NUCLEOTIDE SEQUENCE [LARGE SCALE GENOMIC DNA]</scope>
    <source>
        <strain evidence="12 13">SAORIC-696</strain>
    </source>
</reference>
<evidence type="ECO:0000256" key="3">
    <source>
        <dbReference type="ARBA" id="ARBA00022475"/>
    </source>
</evidence>
<dbReference type="PANTHER" id="PTHR32196">
    <property type="entry name" value="ABC TRANSPORTER PERMEASE PROTEIN YPHD-RELATED-RELATED"/>
    <property type="match status" value="1"/>
</dbReference>
<dbReference type="Proteomes" id="UP001214250">
    <property type="component" value="Chromosome 2"/>
</dbReference>
<evidence type="ECO:0000256" key="6">
    <source>
        <dbReference type="ARBA" id="ARBA00022692"/>
    </source>
</evidence>
<evidence type="ECO:0000256" key="4">
    <source>
        <dbReference type="ARBA" id="ARBA00022519"/>
    </source>
</evidence>
<keyword evidence="13" id="KW-1185">Reference proteome</keyword>
<evidence type="ECO:0000256" key="8">
    <source>
        <dbReference type="ARBA" id="ARBA00023136"/>
    </source>
</evidence>
<keyword evidence="3" id="KW-1003">Cell membrane</keyword>
<sequence>MKKNVSVRDYSMILALLGIWLFFYFMNPNFVGFGNLANLAIEFSIASVLALGMLLVLLPGEIDLSVGSGVGLTGGIAVIAIAAGWPAWLAMLVAFLAGLAIWYGIGKLITSQKMPSFIVTLGGLLIFKGIFWQTINYETIPTKKDAQPNAMSEIQDYAFSTVMSFLIFAIVAALLFYLMRKRRAALKEYGFELDSFDGDYLKTFVIIQALLLVTVLMTNNKGLPLALFILGLVACFIHVLTKNTPFGRYLYAIGGNREAAVVSGINVDKIVTIAYVILGGLVALTGFMQTAYLGSSTTTIGELMELDAIAACVIGGTALSGGRGSVGGVLTGALIMASLINGMALIPYCADNPAITYIVRGAVLVLAVWVDVKFSKKK</sequence>
<evidence type="ECO:0000256" key="7">
    <source>
        <dbReference type="ARBA" id="ARBA00022989"/>
    </source>
</evidence>
<evidence type="ECO:0000256" key="2">
    <source>
        <dbReference type="ARBA" id="ARBA00022448"/>
    </source>
</evidence>
<dbReference type="EMBL" id="CP117812">
    <property type="protein sequence ID" value="WDE98473.1"/>
    <property type="molecule type" value="Genomic_DNA"/>
</dbReference>
<evidence type="ECO:0000256" key="10">
    <source>
        <dbReference type="ARBA" id="ARBA00035686"/>
    </source>
</evidence>
<evidence type="ECO:0000256" key="11">
    <source>
        <dbReference type="SAM" id="Phobius"/>
    </source>
</evidence>
<feature type="transmembrane region" description="Helical" evidence="11">
    <location>
        <begin position="64"/>
        <end position="82"/>
    </location>
</feature>
<feature type="transmembrane region" description="Helical" evidence="11">
    <location>
        <begin position="273"/>
        <end position="294"/>
    </location>
</feature>
<keyword evidence="4" id="KW-0997">Cell inner membrane</keyword>
<evidence type="ECO:0000313" key="13">
    <source>
        <dbReference type="Proteomes" id="UP001214250"/>
    </source>
</evidence>
<keyword evidence="8 11" id="KW-0472">Membrane</keyword>
<feature type="transmembrane region" description="Helical" evidence="11">
    <location>
        <begin position="12"/>
        <end position="30"/>
    </location>
</feature>
<gene>
    <name evidence="12" type="ORF">PQO03_21925</name>
</gene>
<evidence type="ECO:0000256" key="5">
    <source>
        <dbReference type="ARBA" id="ARBA00022597"/>
    </source>
</evidence>